<dbReference type="InterPro" id="IPR000326">
    <property type="entry name" value="PAP2/HPO"/>
</dbReference>
<evidence type="ECO:0000256" key="2">
    <source>
        <dbReference type="SAM" id="Phobius"/>
    </source>
</evidence>
<dbReference type="Gene3D" id="1.20.144.10">
    <property type="entry name" value="Phosphatidic acid phosphatase type 2/haloperoxidase"/>
    <property type="match status" value="1"/>
</dbReference>
<feature type="transmembrane region" description="Helical" evidence="2">
    <location>
        <begin position="133"/>
        <end position="154"/>
    </location>
</feature>
<dbReference type="PANTHER" id="PTHR11247">
    <property type="entry name" value="PALMITOYL-PROTEIN THIOESTERASE/DOLICHYLDIPHOSPHATASE 1"/>
    <property type="match status" value="1"/>
</dbReference>
<evidence type="ECO:0000313" key="4">
    <source>
        <dbReference type="EMBL" id="KAK4262144.1"/>
    </source>
</evidence>
<feature type="transmembrane region" description="Helical" evidence="2">
    <location>
        <begin position="175"/>
        <end position="193"/>
    </location>
</feature>
<dbReference type="GO" id="GO:0008610">
    <property type="term" value="P:lipid biosynthetic process"/>
    <property type="evidence" value="ECO:0007669"/>
    <property type="project" value="TreeGrafter"/>
</dbReference>
<evidence type="ECO:0000259" key="3">
    <source>
        <dbReference type="Pfam" id="PF01569"/>
    </source>
</evidence>
<organism evidence="4 5">
    <name type="scientific">Acacia crassicarpa</name>
    <name type="common">northern wattle</name>
    <dbReference type="NCBI Taxonomy" id="499986"/>
    <lineage>
        <taxon>Eukaryota</taxon>
        <taxon>Viridiplantae</taxon>
        <taxon>Streptophyta</taxon>
        <taxon>Embryophyta</taxon>
        <taxon>Tracheophyta</taxon>
        <taxon>Spermatophyta</taxon>
        <taxon>Magnoliopsida</taxon>
        <taxon>eudicotyledons</taxon>
        <taxon>Gunneridae</taxon>
        <taxon>Pentapetalae</taxon>
        <taxon>rosids</taxon>
        <taxon>fabids</taxon>
        <taxon>Fabales</taxon>
        <taxon>Fabaceae</taxon>
        <taxon>Caesalpinioideae</taxon>
        <taxon>mimosoid clade</taxon>
        <taxon>Acacieae</taxon>
        <taxon>Acacia</taxon>
    </lineage>
</organism>
<protein>
    <recommendedName>
        <fullName evidence="3">Phosphatidic acid phosphatase type 2/haloperoxidase domain-containing protein</fullName>
    </recommendedName>
</protein>
<dbReference type="GO" id="GO:0005789">
    <property type="term" value="C:endoplasmic reticulum membrane"/>
    <property type="evidence" value="ECO:0007669"/>
    <property type="project" value="TreeGrafter"/>
</dbReference>
<gene>
    <name evidence="4" type="ORF">QN277_027735</name>
</gene>
<dbReference type="Proteomes" id="UP001293593">
    <property type="component" value="Unassembled WGS sequence"/>
</dbReference>
<feature type="domain" description="Phosphatidic acid phosphatase type 2/haloperoxidase" evidence="3">
    <location>
        <begin position="136"/>
        <end position="245"/>
    </location>
</feature>
<keyword evidence="1" id="KW-0378">Hydrolase</keyword>
<dbReference type="PANTHER" id="PTHR11247:SF40">
    <property type="entry name" value="LIPID PHOSPHATE PHOSPHATASE EPSILON 1, CHLOROPLASTIC"/>
    <property type="match status" value="1"/>
</dbReference>
<dbReference type="InterPro" id="IPR036938">
    <property type="entry name" value="PAP2/HPO_sf"/>
</dbReference>
<dbReference type="EMBL" id="JAWXYG010000009">
    <property type="protein sequence ID" value="KAK4262144.1"/>
    <property type="molecule type" value="Genomic_DNA"/>
</dbReference>
<reference evidence="4" key="1">
    <citation type="submission" date="2023-10" db="EMBL/GenBank/DDBJ databases">
        <title>Chromosome-level genome of the transformable northern wattle, Acacia crassicarpa.</title>
        <authorList>
            <person name="Massaro I."/>
            <person name="Sinha N.R."/>
            <person name="Poethig S."/>
            <person name="Leichty A.R."/>
        </authorList>
    </citation>
    <scope>NUCLEOTIDE SEQUENCE</scope>
    <source>
        <strain evidence="4">Acra3RX</strain>
        <tissue evidence="4">Leaf</tissue>
    </source>
</reference>
<keyword evidence="5" id="KW-1185">Reference proteome</keyword>
<dbReference type="SUPFAM" id="SSF48317">
    <property type="entry name" value="Acid phosphatase/Vanadium-dependent haloperoxidase"/>
    <property type="match status" value="1"/>
</dbReference>
<dbReference type="Pfam" id="PF01569">
    <property type="entry name" value="PAP2"/>
    <property type="match status" value="1"/>
</dbReference>
<dbReference type="GO" id="GO:0006487">
    <property type="term" value="P:protein N-linked glycosylation"/>
    <property type="evidence" value="ECO:0007669"/>
    <property type="project" value="TreeGrafter"/>
</dbReference>
<proteinExistence type="predicted"/>
<feature type="transmembrane region" description="Helical" evidence="2">
    <location>
        <begin position="199"/>
        <end position="216"/>
    </location>
</feature>
<feature type="transmembrane region" description="Helical" evidence="2">
    <location>
        <begin position="256"/>
        <end position="278"/>
    </location>
</feature>
<feature type="transmembrane region" description="Helical" evidence="2">
    <location>
        <begin position="108"/>
        <end position="127"/>
    </location>
</feature>
<evidence type="ECO:0000313" key="5">
    <source>
        <dbReference type="Proteomes" id="UP001293593"/>
    </source>
</evidence>
<dbReference type="AlphaFoldDB" id="A0AAE1JZE8"/>
<keyword evidence="2" id="KW-0472">Membrane</keyword>
<name>A0AAE1JZE8_9FABA</name>
<feature type="transmembrane region" description="Helical" evidence="2">
    <location>
        <begin position="223"/>
        <end position="244"/>
    </location>
</feature>
<sequence>MVATTPVCYNPSSRCLAPNLLRQRFSHRSSFPDSFSASRSNFFSGFVLGRPLSVGNRLWLQHNMDELIKNYALRDKNSDEGVQVIEQETLIDGSSQLGMFARRELEPILNRLSKWMISAFFGALILWRHDAESLWFAAGSILNAMFSVLLKRILNQERPSTVKSDPGMPSTHGQSIFFFVAFAILSSIEWLGLSVPSSIISGLVLALGSYFSYLRVSQQLHTASQVVVGAIIGSIDSILCYWLWNAVVVGAYESSQWVRVAVVSGSLAICFGFVIYVIRHWLKDD</sequence>
<accession>A0AAE1JZE8</accession>
<dbReference type="GO" id="GO:0047874">
    <property type="term" value="F:dolichyldiphosphatase activity"/>
    <property type="evidence" value="ECO:0007669"/>
    <property type="project" value="TreeGrafter"/>
</dbReference>
<keyword evidence="2" id="KW-0812">Transmembrane</keyword>
<keyword evidence="2" id="KW-1133">Transmembrane helix</keyword>
<evidence type="ECO:0000256" key="1">
    <source>
        <dbReference type="ARBA" id="ARBA00022801"/>
    </source>
</evidence>
<comment type="caution">
    <text evidence="4">The sequence shown here is derived from an EMBL/GenBank/DDBJ whole genome shotgun (WGS) entry which is preliminary data.</text>
</comment>